<dbReference type="GO" id="GO:0032259">
    <property type="term" value="P:methylation"/>
    <property type="evidence" value="ECO:0007669"/>
    <property type="project" value="UniProtKB-KW"/>
</dbReference>
<dbReference type="Proteomes" id="UP000036027">
    <property type="component" value="Unassembled WGS sequence"/>
</dbReference>
<dbReference type="Gene3D" id="3.40.50.150">
    <property type="entry name" value="Vaccinia Virus protein VP39"/>
    <property type="match status" value="1"/>
</dbReference>
<reference evidence="9 10" key="1">
    <citation type="submission" date="2014-11" db="EMBL/GenBank/DDBJ databases">
        <title>Genome of a novel goose pathogen.</title>
        <authorList>
            <person name="Hansen C.M."/>
            <person name="Hueffer K."/>
            <person name="Choi S.C."/>
        </authorList>
    </citation>
    <scope>NUCLEOTIDE SEQUENCE [LARGE SCALE GENOMIC DNA]</scope>
    <source>
        <strain evidence="9 10">KH1503</strain>
    </source>
</reference>
<proteinExistence type="inferred from homology"/>
<dbReference type="STRING" id="1470200.PL75_01185"/>
<dbReference type="InterPro" id="IPR018117">
    <property type="entry name" value="C5_DNA_meth_AS"/>
</dbReference>
<keyword evidence="10" id="KW-1185">Reference proteome</keyword>
<evidence type="ECO:0000256" key="7">
    <source>
        <dbReference type="RuleBase" id="RU000416"/>
    </source>
</evidence>
<dbReference type="GO" id="GO:0009307">
    <property type="term" value="P:DNA restriction-modification system"/>
    <property type="evidence" value="ECO:0007669"/>
    <property type="project" value="UniProtKB-KW"/>
</dbReference>
<dbReference type="REBASE" id="125161">
    <property type="entry name" value="M.Nsp1503ORF1185P"/>
</dbReference>
<comment type="caution">
    <text evidence="9">The sequence shown here is derived from an EMBL/GenBank/DDBJ whole genome shotgun (WGS) entry which is preliminary data.</text>
</comment>
<organism evidence="9 10">
    <name type="scientific">Neisseria arctica</name>
    <dbReference type="NCBI Taxonomy" id="1470200"/>
    <lineage>
        <taxon>Bacteria</taxon>
        <taxon>Pseudomonadati</taxon>
        <taxon>Pseudomonadota</taxon>
        <taxon>Betaproteobacteria</taxon>
        <taxon>Neisseriales</taxon>
        <taxon>Neisseriaceae</taxon>
        <taxon>Neisseria</taxon>
    </lineage>
</organism>
<dbReference type="PANTHER" id="PTHR46098">
    <property type="entry name" value="TRNA (CYTOSINE(38)-C(5))-METHYLTRANSFERASE"/>
    <property type="match status" value="1"/>
</dbReference>
<feature type="active site" evidence="6">
    <location>
        <position position="70"/>
    </location>
</feature>
<dbReference type="EC" id="2.1.1.37" evidence="8"/>
<keyword evidence="2 6" id="KW-0808">Transferase</keyword>
<accession>A0A0J0YU16</accession>
<evidence type="ECO:0000256" key="3">
    <source>
        <dbReference type="ARBA" id="ARBA00022691"/>
    </source>
</evidence>
<dbReference type="InterPro" id="IPR001525">
    <property type="entry name" value="C5_MeTfrase"/>
</dbReference>
<dbReference type="NCBIfam" id="TIGR00675">
    <property type="entry name" value="dcm"/>
    <property type="match status" value="1"/>
</dbReference>
<dbReference type="SUPFAM" id="SSF53335">
    <property type="entry name" value="S-adenosyl-L-methionine-dependent methyltransferases"/>
    <property type="match status" value="1"/>
</dbReference>
<evidence type="ECO:0000256" key="1">
    <source>
        <dbReference type="ARBA" id="ARBA00022603"/>
    </source>
</evidence>
<dbReference type="EMBL" id="JTDO01000002">
    <property type="protein sequence ID" value="KLT73595.1"/>
    <property type="molecule type" value="Genomic_DNA"/>
</dbReference>
<gene>
    <name evidence="9" type="ORF">PL75_01185</name>
</gene>
<dbReference type="PANTHER" id="PTHR46098:SF1">
    <property type="entry name" value="TRNA (CYTOSINE(38)-C(5))-METHYLTRANSFERASE"/>
    <property type="match status" value="1"/>
</dbReference>
<name>A0A0J0YU16_9NEIS</name>
<evidence type="ECO:0000256" key="6">
    <source>
        <dbReference type="PROSITE-ProRule" id="PRU01016"/>
    </source>
</evidence>
<dbReference type="RefSeq" id="WP_047760092.1">
    <property type="nucleotide sequence ID" value="NZ_CP091510.1"/>
</dbReference>
<dbReference type="InterPro" id="IPR029063">
    <property type="entry name" value="SAM-dependent_MTases_sf"/>
</dbReference>
<evidence type="ECO:0000256" key="5">
    <source>
        <dbReference type="ARBA" id="ARBA00047422"/>
    </source>
</evidence>
<dbReference type="GO" id="GO:0003886">
    <property type="term" value="F:DNA (cytosine-5-)-methyltransferase activity"/>
    <property type="evidence" value="ECO:0007669"/>
    <property type="project" value="UniProtKB-EC"/>
</dbReference>
<comment type="similarity">
    <text evidence="6 7">Belongs to the class I-like SAM-binding methyltransferase superfamily. C5-methyltransferase family.</text>
</comment>
<dbReference type="InterPro" id="IPR050750">
    <property type="entry name" value="C5-MTase"/>
</dbReference>
<dbReference type="PROSITE" id="PS51679">
    <property type="entry name" value="SAM_MT_C5"/>
    <property type="match status" value="1"/>
</dbReference>
<dbReference type="Pfam" id="PF00145">
    <property type="entry name" value="DNA_methylase"/>
    <property type="match status" value="1"/>
</dbReference>
<evidence type="ECO:0000256" key="2">
    <source>
        <dbReference type="ARBA" id="ARBA00022679"/>
    </source>
</evidence>
<keyword evidence="1 6" id="KW-0489">Methyltransferase</keyword>
<evidence type="ECO:0000313" key="9">
    <source>
        <dbReference type="EMBL" id="KLT73595.1"/>
    </source>
</evidence>
<evidence type="ECO:0000256" key="8">
    <source>
        <dbReference type="RuleBase" id="RU000417"/>
    </source>
</evidence>
<comment type="catalytic activity">
    <reaction evidence="5 8">
        <text>a 2'-deoxycytidine in DNA + S-adenosyl-L-methionine = a 5-methyl-2'-deoxycytidine in DNA + S-adenosyl-L-homocysteine + H(+)</text>
        <dbReference type="Rhea" id="RHEA:13681"/>
        <dbReference type="Rhea" id="RHEA-COMP:11369"/>
        <dbReference type="Rhea" id="RHEA-COMP:11370"/>
        <dbReference type="ChEBI" id="CHEBI:15378"/>
        <dbReference type="ChEBI" id="CHEBI:57856"/>
        <dbReference type="ChEBI" id="CHEBI:59789"/>
        <dbReference type="ChEBI" id="CHEBI:85452"/>
        <dbReference type="ChEBI" id="CHEBI:85454"/>
        <dbReference type="EC" id="2.1.1.37"/>
    </reaction>
</comment>
<protein>
    <recommendedName>
        <fullName evidence="8">Cytosine-specific methyltransferase</fullName>
        <ecNumber evidence="8">2.1.1.37</ecNumber>
    </recommendedName>
</protein>
<dbReference type="AlphaFoldDB" id="A0A0J0YU16"/>
<dbReference type="PROSITE" id="PS00094">
    <property type="entry name" value="C5_MTASE_1"/>
    <property type="match status" value="1"/>
</dbReference>
<keyword evidence="4" id="KW-0680">Restriction system</keyword>
<dbReference type="PRINTS" id="PR00105">
    <property type="entry name" value="C5METTRFRASE"/>
</dbReference>
<evidence type="ECO:0000256" key="4">
    <source>
        <dbReference type="ARBA" id="ARBA00022747"/>
    </source>
</evidence>
<dbReference type="PATRIC" id="fig|1470200.3.peg.1029"/>
<evidence type="ECO:0000313" key="10">
    <source>
        <dbReference type="Proteomes" id="UP000036027"/>
    </source>
</evidence>
<dbReference type="OrthoDB" id="9813719at2"/>
<sequence length="422" mass="47851">MRFIDLFAGLGGFHVGLSEKGFQCVFACEIEPDLRELYYLNYGIKPFDDVTKIDVSKIPPHEVICAGFPCQPFSLAGKKKGAECPKSGKLIDHVIRIAKFHHPKFILLENVPNIISIAEGAFWKYLQDSFSQCGYRLYHKIISPTDMGIPQNRKRVFIVAIRQDLDNGYFNWPASIGLGKVSLTQILKNHTDAKRLEPAKIQLLAHWQKLLLQLNLKKLASISIVAPEFGANYPLDFASMTLSEIRQYRGAYGQSLESCQSWSEVLQKMPSYVRKAQKVPNWILKSVLYSRELYATQTEICKTWAEGLDKNNNSWQILEWRGLSSCLDIYSHLIQFRASGIRVLRSHIAPSLISMTPTQIPIIPSENRYMSVQEAARLQNLQNLNRLPNNRMKAFKALGNAVNAKIVGDIADSINQSYCNIQ</sequence>
<dbReference type="Gene3D" id="3.90.120.10">
    <property type="entry name" value="DNA Methylase, subunit A, domain 2"/>
    <property type="match status" value="1"/>
</dbReference>
<keyword evidence="3 6" id="KW-0949">S-adenosyl-L-methionine</keyword>